<dbReference type="AlphaFoldDB" id="A0A4Y7R600"/>
<feature type="transmembrane region" description="Helical" evidence="1">
    <location>
        <begin position="65"/>
        <end position="82"/>
    </location>
</feature>
<organism evidence="2 3">
    <name type="scientific">Coprinellus micaceus</name>
    <name type="common">Glistening ink-cap mushroom</name>
    <name type="synonym">Coprinus micaceus</name>
    <dbReference type="NCBI Taxonomy" id="71717"/>
    <lineage>
        <taxon>Eukaryota</taxon>
        <taxon>Fungi</taxon>
        <taxon>Dikarya</taxon>
        <taxon>Basidiomycota</taxon>
        <taxon>Agaricomycotina</taxon>
        <taxon>Agaricomycetes</taxon>
        <taxon>Agaricomycetidae</taxon>
        <taxon>Agaricales</taxon>
        <taxon>Agaricineae</taxon>
        <taxon>Psathyrellaceae</taxon>
        <taxon>Coprinellus</taxon>
    </lineage>
</organism>
<dbReference type="Proteomes" id="UP000298030">
    <property type="component" value="Unassembled WGS sequence"/>
</dbReference>
<keyword evidence="1" id="KW-0472">Membrane</keyword>
<comment type="caution">
    <text evidence="2">The sequence shown here is derived from an EMBL/GenBank/DDBJ whole genome shotgun (WGS) entry which is preliminary data.</text>
</comment>
<keyword evidence="1" id="KW-1133">Transmembrane helix</keyword>
<proteinExistence type="predicted"/>
<reference evidence="2 3" key="1">
    <citation type="journal article" date="2019" name="Nat. Ecol. Evol.">
        <title>Megaphylogeny resolves global patterns of mushroom evolution.</title>
        <authorList>
            <person name="Varga T."/>
            <person name="Krizsan K."/>
            <person name="Foldi C."/>
            <person name="Dima B."/>
            <person name="Sanchez-Garcia M."/>
            <person name="Sanchez-Ramirez S."/>
            <person name="Szollosi G.J."/>
            <person name="Szarkandi J.G."/>
            <person name="Papp V."/>
            <person name="Albert L."/>
            <person name="Andreopoulos W."/>
            <person name="Angelini C."/>
            <person name="Antonin V."/>
            <person name="Barry K.W."/>
            <person name="Bougher N.L."/>
            <person name="Buchanan P."/>
            <person name="Buyck B."/>
            <person name="Bense V."/>
            <person name="Catcheside P."/>
            <person name="Chovatia M."/>
            <person name="Cooper J."/>
            <person name="Damon W."/>
            <person name="Desjardin D."/>
            <person name="Finy P."/>
            <person name="Geml J."/>
            <person name="Haridas S."/>
            <person name="Hughes K."/>
            <person name="Justo A."/>
            <person name="Karasinski D."/>
            <person name="Kautmanova I."/>
            <person name="Kiss B."/>
            <person name="Kocsube S."/>
            <person name="Kotiranta H."/>
            <person name="LaButti K.M."/>
            <person name="Lechner B.E."/>
            <person name="Liimatainen K."/>
            <person name="Lipzen A."/>
            <person name="Lukacs Z."/>
            <person name="Mihaltcheva S."/>
            <person name="Morgado L.N."/>
            <person name="Niskanen T."/>
            <person name="Noordeloos M.E."/>
            <person name="Ohm R.A."/>
            <person name="Ortiz-Santana B."/>
            <person name="Ovrebo C."/>
            <person name="Racz N."/>
            <person name="Riley R."/>
            <person name="Savchenko A."/>
            <person name="Shiryaev A."/>
            <person name="Soop K."/>
            <person name="Spirin V."/>
            <person name="Szebenyi C."/>
            <person name="Tomsovsky M."/>
            <person name="Tulloss R.E."/>
            <person name="Uehling J."/>
            <person name="Grigoriev I.V."/>
            <person name="Vagvolgyi C."/>
            <person name="Papp T."/>
            <person name="Martin F.M."/>
            <person name="Miettinen O."/>
            <person name="Hibbett D.S."/>
            <person name="Nagy L.G."/>
        </authorList>
    </citation>
    <scope>NUCLEOTIDE SEQUENCE [LARGE SCALE GENOMIC DNA]</scope>
    <source>
        <strain evidence="2 3">FP101781</strain>
    </source>
</reference>
<keyword evidence="3" id="KW-1185">Reference proteome</keyword>
<name>A0A4Y7R600_COPMI</name>
<gene>
    <name evidence="2" type="ORF">FA13DRAFT_1907741</name>
</gene>
<keyword evidence="1" id="KW-0812">Transmembrane</keyword>
<feature type="transmembrane region" description="Helical" evidence="1">
    <location>
        <begin position="23"/>
        <end position="45"/>
    </location>
</feature>
<feature type="transmembrane region" description="Helical" evidence="1">
    <location>
        <begin position="94"/>
        <end position="113"/>
    </location>
</feature>
<accession>A0A4Y7R600</accession>
<feature type="non-terminal residue" evidence="2">
    <location>
        <position position="1"/>
    </location>
</feature>
<evidence type="ECO:0000313" key="3">
    <source>
        <dbReference type="Proteomes" id="UP000298030"/>
    </source>
</evidence>
<protein>
    <submittedName>
        <fullName evidence="2">Uncharacterized protein</fullName>
    </submittedName>
</protein>
<sequence>GIYCILFGICIYVLLRRNKALHWVLLIFAVLMFSLASADIGYTYYLVFGKLLEGTLSFRSLYPKYVMFVPMGNFLADTLLMYRCFVVWGRRKRIIVGPFCFSSLLQVLSGYVFEGAAANLFRHAWVYLAMTFGLNVLLTILTAGRIWWLRQKTRVILGITFSSGIAQRSRY</sequence>
<evidence type="ECO:0000313" key="2">
    <source>
        <dbReference type="EMBL" id="TEB04061.1"/>
    </source>
</evidence>
<feature type="transmembrane region" description="Helical" evidence="1">
    <location>
        <begin position="125"/>
        <end position="148"/>
    </location>
</feature>
<dbReference type="OrthoDB" id="3226582at2759"/>
<dbReference type="EMBL" id="QPFP01000648">
    <property type="protein sequence ID" value="TEB04061.1"/>
    <property type="molecule type" value="Genomic_DNA"/>
</dbReference>
<evidence type="ECO:0000256" key="1">
    <source>
        <dbReference type="SAM" id="Phobius"/>
    </source>
</evidence>